<gene>
    <name evidence="1" type="ORF">FBU59_005087</name>
</gene>
<dbReference type="EMBL" id="JANBPW010003919">
    <property type="protein sequence ID" value="KAJ1936337.1"/>
    <property type="molecule type" value="Genomic_DNA"/>
</dbReference>
<protein>
    <submittedName>
        <fullName evidence="1">Uncharacterized protein</fullName>
    </submittedName>
</protein>
<evidence type="ECO:0000313" key="2">
    <source>
        <dbReference type="Proteomes" id="UP001150603"/>
    </source>
</evidence>
<sequence length="123" mass="12226">SGYPVSGIPGVLEVQDGPGGSGSSSGSGVCGLSPGQVSALTPLLKKLGLAPTVNELKTVVDNIVFSIGDLLGSEGIAQLLGSVNSLVKSLGLGGLDVRPGVDEIVSILRNQVPCLLNTLLPLP</sequence>
<proteinExistence type="predicted"/>
<accession>A0ACC1J3P7</accession>
<comment type="caution">
    <text evidence="1">The sequence shown here is derived from an EMBL/GenBank/DDBJ whole genome shotgun (WGS) entry which is preliminary data.</text>
</comment>
<evidence type="ECO:0000313" key="1">
    <source>
        <dbReference type="EMBL" id="KAJ1936337.1"/>
    </source>
</evidence>
<reference evidence="1" key="1">
    <citation type="submission" date="2022-07" db="EMBL/GenBank/DDBJ databases">
        <title>Phylogenomic reconstructions and comparative analyses of Kickxellomycotina fungi.</title>
        <authorList>
            <person name="Reynolds N.K."/>
            <person name="Stajich J.E."/>
            <person name="Barry K."/>
            <person name="Grigoriev I.V."/>
            <person name="Crous P."/>
            <person name="Smith M.E."/>
        </authorList>
    </citation>
    <scope>NUCLEOTIDE SEQUENCE</scope>
    <source>
        <strain evidence="1">NRRL 5244</strain>
    </source>
</reference>
<keyword evidence="2" id="KW-1185">Reference proteome</keyword>
<name>A0ACC1J3P7_9FUNG</name>
<feature type="non-terminal residue" evidence="1">
    <location>
        <position position="1"/>
    </location>
</feature>
<organism evidence="1 2">
    <name type="scientific">Linderina macrospora</name>
    <dbReference type="NCBI Taxonomy" id="4868"/>
    <lineage>
        <taxon>Eukaryota</taxon>
        <taxon>Fungi</taxon>
        <taxon>Fungi incertae sedis</taxon>
        <taxon>Zoopagomycota</taxon>
        <taxon>Kickxellomycotina</taxon>
        <taxon>Kickxellomycetes</taxon>
        <taxon>Kickxellales</taxon>
        <taxon>Kickxellaceae</taxon>
        <taxon>Linderina</taxon>
    </lineage>
</organism>
<dbReference type="Proteomes" id="UP001150603">
    <property type="component" value="Unassembled WGS sequence"/>
</dbReference>